<keyword evidence="3" id="KW-0812">Transmembrane</keyword>
<feature type="transmembrane region" description="Helical" evidence="3">
    <location>
        <begin position="32"/>
        <end position="50"/>
    </location>
</feature>
<dbReference type="PIRSF" id="PIRSF016661">
    <property type="entry name" value="BioY"/>
    <property type="match status" value="1"/>
</dbReference>
<evidence type="ECO:0000256" key="2">
    <source>
        <dbReference type="PIRNR" id="PIRNR016661"/>
    </source>
</evidence>
<evidence type="ECO:0000256" key="1">
    <source>
        <dbReference type="ARBA" id="ARBA00010692"/>
    </source>
</evidence>
<dbReference type="AlphaFoldDB" id="A0A1N7ITX2"/>
<evidence type="ECO:0000313" key="5">
    <source>
        <dbReference type="Proteomes" id="UP000187608"/>
    </source>
</evidence>
<evidence type="ECO:0000256" key="3">
    <source>
        <dbReference type="SAM" id="Phobius"/>
    </source>
</evidence>
<dbReference type="EMBL" id="FTOC01000002">
    <property type="protein sequence ID" value="SIS40524.1"/>
    <property type="molecule type" value="Genomic_DNA"/>
</dbReference>
<protein>
    <recommendedName>
        <fullName evidence="2">Biotin transporter</fullName>
    </recommendedName>
</protein>
<comment type="subcellular location">
    <subcellularLocation>
        <location evidence="2">Cell membrane</location>
        <topology evidence="2">Multi-pass membrane protein</topology>
    </subcellularLocation>
</comment>
<gene>
    <name evidence="4" type="ORF">SAMN05421687_102206</name>
</gene>
<dbReference type="Proteomes" id="UP000187608">
    <property type="component" value="Unassembled WGS sequence"/>
</dbReference>
<keyword evidence="5" id="KW-1185">Reference proteome</keyword>
<feature type="transmembrane region" description="Helical" evidence="3">
    <location>
        <begin position="7"/>
        <end position="26"/>
    </location>
</feature>
<reference evidence="5" key="1">
    <citation type="submission" date="2017-01" db="EMBL/GenBank/DDBJ databases">
        <authorList>
            <person name="Varghese N."/>
            <person name="Submissions S."/>
        </authorList>
    </citation>
    <scope>NUCLEOTIDE SEQUENCE [LARGE SCALE GENOMIC DNA]</scope>
    <source>
        <strain evidence="5">DSM 23127</strain>
    </source>
</reference>
<dbReference type="OrthoDB" id="9803495at2"/>
<sequence length="197" mass="21083">MRTYDITVGAMFVALMAIGANITAIAPFLSVMGVPLTLQTFVAILAGLILGKKRGAFAMFVYMVVGLIGVPVFAGFAGGMGSFIDPTFGFILSFMGIAFVSGAFTEKRKKFSNYVIAAFAGLVVNYSIGVTWFYMALSLWVGEGAGISYLAAWASMVPFLVKDGGLAFVAAVTATRLEESYLQNTRWRQQKKQASST</sequence>
<dbReference type="GO" id="GO:0005886">
    <property type="term" value="C:plasma membrane"/>
    <property type="evidence" value="ECO:0007669"/>
    <property type="project" value="UniProtKB-SubCell"/>
</dbReference>
<dbReference type="PANTHER" id="PTHR34295">
    <property type="entry name" value="BIOTIN TRANSPORTER BIOY"/>
    <property type="match status" value="1"/>
</dbReference>
<keyword evidence="2 3" id="KW-0472">Membrane</keyword>
<feature type="transmembrane region" description="Helical" evidence="3">
    <location>
        <begin position="111"/>
        <end position="135"/>
    </location>
</feature>
<keyword evidence="3" id="KW-1133">Transmembrane helix</keyword>
<name>A0A1N7ITX2_9BACI</name>
<feature type="transmembrane region" description="Helical" evidence="3">
    <location>
        <begin position="57"/>
        <end position="77"/>
    </location>
</feature>
<feature type="transmembrane region" description="Helical" evidence="3">
    <location>
        <begin position="83"/>
        <end position="104"/>
    </location>
</feature>
<proteinExistence type="inferred from homology"/>
<dbReference type="STRING" id="570947.SAMN05421687_102206"/>
<dbReference type="Pfam" id="PF02632">
    <property type="entry name" value="BioY"/>
    <property type="match status" value="1"/>
</dbReference>
<dbReference type="GO" id="GO:0015225">
    <property type="term" value="F:biotin transmembrane transporter activity"/>
    <property type="evidence" value="ECO:0007669"/>
    <property type="project" value="UniProtKB-UniRule"/>
</dbReference>
<keyword evidence="2" id="KW-1003">Cell membrane</keyword>
<dbReference type="PANTHER" id="PTHR34295:SF1">
    <property type="entry name" value="BIOTIN TRANSPORTER BIOY"/>
    <property type="match status" value="1"/>
</dbReference>
<dbReference type="Gene3D" id="1.10.1760.20">
    <property type="match status" value="1"/>
</dbReference>
<evidence type="ECO:0000313" key="4">
    <source>
        <dbReference type="EMBL" id="SIS40524.1"/>
    </source>
</evidence>
<organism evidence="4 5">
    <name type="scientific">Salimicrobium flavidum</name>
    <dbReference type="NCBI Taxonomy" id="570947"/>
    <lineage>
        <taxon>Bacteria</taxon>
        <taxon>Bacillati</taxon>
        <taxon>Bacillota</taxon>
        <taxon>Bacilli</taxon>
        <taxon>Bacillales</taxon>
        <taxon>Bacillaceae</taxon>
        <taxon>Salimicrobium</taxon>
    </lineage>
</organism>
<keyword evidence="2" id="KW-0813">Transport</keyword>
<dbReference type="RefSeq" id="WP_076557115.1">
    <property type="nucleotide sequence ID" value="NZ_FTOC01000002.1"/>
</dbReference>
<comment type="similarity">
    <text evidence="1 2">Belongs to the BioY family.</text>
</comment>
<feature type="transmembrane region" description="Helical" evidence="3">
    <location>
        <begin position="147"/>
        <end position="172"/>
    </location>
</feature>
<dbReference type="InterPro" id="IPR003784">
    <property type="entry name" value="BioY"/>
</dbReference>
<accession>A0A1N7ITX2</accession>